<proteinExistence type="predicted"/>
<dbReference type="EMBL" id="PSQE01000003">
    <property type="protein sequence ID" value="RHN68482.1"/>
    <property type="molecule type" value="Genomic_DNA"/>
</dbReference>
<dbReference type="Proteomes" id="UP000265566">
    <property type="component" value="Chromosome 3"/>
</dbReference>
<name>A0A396ISC9_MEDTR</name>
<reference evidence="2" key="1">
    <citation type="journal article" date="2018" name="Nat. Plants">
        <title>Whole-genome landscape of Medicago truncatula symbiotic genes.</title>
        <authorList>
            <person name="Pecrix Y."/>
            <person name="Staton S.E."/>
            <person name="Sallet E."/>
            <person name="Lelandais-Briere C."/>
            <person name="Moreau S."/>
            <person name="Carrere S."/>
            <person name="Blein T."/>
            <person name="Jardinaud M.F."/>
            <person name="Latrasse D."/>
            <person name="Zouine M."/>
            <person name="Zahm M."/>
            <person name="Kreplak J."/>
            <person name="Mayjonade B."/>
            <person name="Satge C."/>
            <person name="Perez M."/>
            <person name="Cauet S."/>
            <person name="Marande W."/>
            <person name="Chantry-Darmon C."/>
            <person name="Lopez-Roques C."/>
            <person name="Bouchez O."/>
            <person name="Berard A."/>
            <person name="Debelle F."/>
            <person name="Munos S."/>
            <person name="Bendahmane A."/>
            <person name="Berges H."/>
            <person name="Niebel A."/>
            <person name="Buitink J."/>
            <person name="Frugier F."/>
            <person name="Benhamed M."/>
            <person name="Crespi M."/>
            <person name="Gouzy J."/>
            <person name="Gamas P."/>
        </authorList>
    </citation>
    <scope>NUCLEOTIDE SEQUENCE [LARGE SCALE GENOMIC DNA]</scope>
    <source>
        <strain evidence="2">cv. Jemalong A17</strain>
    </source>
</reference>
<sequence length="70" mass="8033">MREGNTSCDNPSYPHRDIYAMLFDLTIEQGTSFTPVSFAISVVNDSICTISSKFSIFEQPERMRVFKDFN</sequence>
<comment type="caution">
    <text evidence="1">The sequence shown here is derived from an EMBL/GenBank/DDBJ whole genome shotgun (WGS) entry which is preliminary data.</text>
</comment>
<evidence type="ECO:0000313" key="1">
    <source>
        <dbReference type="EMBL" id="RHN68482.1"/>
    </source>
</evidence>
<dbReference type="Gramene" id="rna16844">
    <property type="protein sequence ID" value="RHN68482.1"/>
    <property type="gene ID" value="gene16844"/>
</dbReference>
<evidence type="ECO:0000313" key="2">
    <source>
        <dbReference type="Proteomes" id="UP000265566"/>
    </source>
</evidence>
<accession>A0A396ISC9</accession>
<gene>
    <name evidence="1" type="ORF">MtrunA17_Chr3g0114391</name>
</gene>
<protein>
    <submittedName>
        <fullName evidence="1">Uncharacterized protein</fullName>
    </submittedName>
</protein>
<dbReference type="AlphaFoldDB" id="A0A396ISC9"/>
<organism evidence="1 2">
    <name type="scientific">Medicago truncatula</name>
    <name type="common">Barrel medic</name>
    <name type="synonym">Medicago tribuloides</name>
    <dbReference type="NCBI Taxonomy" id="3880"/>
    <lineage>
        <taxon>Eukaryota</taxon>
        <taxon>Viridiplantae</taxon>
        <taxon>Streptophyta</taxon>
        <taxon>Embryophyta</taxon>
        <taxon>Tracheophyta</taxon>
        <taxon>Spermatophyta</taxon>
        <taxon>Magnoliopsida</taxon>
        <taxon>eudicotyledons</taxon>
        <taxon>Gunneridae</taxon>
        <taxon>Pentapetalae</taxon>
        <taxon>rosids</taxon>
        <taxon>fabids</taxon>
        <taxon>Fabales</taxon>
        <taxon>Fabaceae</taxon>
        <taxon>Papilionoideae</taxon>
        <taxon>50 kb inversion clade</taxon>
        <taxon>NPAAA clade</taxon>
        <taxon>Hologalegina</taxon>
        <taxon>IRL clade</taxon>
        <taxon>Trifolieae</taxon>
        <taxon>Medicago</taxon>
    </lineage>
</organism>